<proteinExistence type="predicted"/>
<dbReference type="Pfam" id="PF01553">
    <property type="entry name" value="Acyltransferase"/>
    <property type="match status" value="1"/>
</dbReference>
<comment type="pathway">
    <text evidence="1">Lipid metabolism.</text>
</comment>
<evidence type="ECO:0000256" key="4">
    <source>
        <dbReference type="ARBA" id="ARBA00023098"/>
    </source>
</evidence>
<keyword evidence="5" id="KW-0012">Acyltransferase</keyword>
<dbReference type="OrthoDB" id="9803035at2"/>
<dbReference type="AlphaFoldDB" id="A0A0X8H1T2"/>
<dbReference type="SMART" id="SM00563">
    <property type="entry name" value="PlsC"/>
    <property type="match status" value="1"/>
</dbReference>
<evidence type="ECO:0000259" key="6">
    <source>
        <dbReference type="SMART" id="SM00563"/>
    </source>
</evidence>
<evidence type="ECO:0000256" key="2">
    <source>
        <dbReference type="ARBA" id="ARBA00022516"/>
    </source>
</evidence>
<name>A0A0X8H1T2_9FIRM</name>
<dbReference type="PANTHER" id="PTHR10434">
    <property type="entry name" value="1-ACYL-SN-GLYCEROL-3-PHOSPHATE ACYLTRANSFERASE"/>
    <property type="match status" value="1"/>
</dbReference>
<protein>
    <recommendedName>
        <fullName evidence="6">Phospholipid/glycerol acyltransferase domain-containing protein</fullName>
    </recommendedName>
</protein>
<dbReference type="RefSeq" id="WP_067634058.1">
    <property type="nucleotide sequence ID" value="NZ_CP013213.1"/>
</dbReference>
<keyword evidence="8" id="KW-1185">Reference proteome</keyword>
<dbReference type="SUPFAM" id="SSF69593">
    <property type="entry name" value="Glycerol-3-phosphate (1)-acyltransferase"/>
    <property type="match status" value="1"/>
</dbReference>
<dbReference type="GO" id="GO:0006654">
    <property type="term" value="P:phosphatidic acid biosynthetic process"/>
    <property type="evidence" value="ECO:0007669"/>
    <property type="project" value="TreeGrafter"/>
</dbReference>
<keyword evidence="2" id="KW-0444">Lipid biosynthesis</keyword>
<dbReference type="KEGG" id="erl:AOC36_10490"/>
<dbReference type="CDD" id="cd07989">
    <property type="entry name" value="LPLAT_AGPAT-like"/>
    <property type="match status" value="1"/>
</dbReference>
<reference evidence="7 8" key="1">
    <citation type="submission" date="2015-10" db="EMBL/GenBank/DDBJ databases">
        <title>Erysipelothrix larvae sp. LV19 isolated from the larval gut of the rhinoceros beetle, Trypoxylus dichotomus.</title>
        <authorList>
            <person name="Lim S."/>
            <person name="Kim B.-C."/>
        </authorList>
    </citation>
    <scope>NUCLEOTIDE SEQUENCE [LARGE SCALE GENOMIC DNA]</scope>
    <source>
        <strain evidence="7 8">LV19</strain>
    </source>
</reference>
<accession>A0A0X8H1T2</accession>
<evidence type="ECO:0000313" key="8">
    <source>
        <dbReference type="Proteomes" id="UP000063781"/>
    </source>
</evidence>
<evidence type="ECO:0000313" key="7">
    <source>
        <dbReference type="EMBL" id="AMC94384.1"/>
    </source>
</evidence>
<dbReference type="GO" id="GO:0003841">
    <property type="term" value="F:1-acylglycerol-3-phosphate O-acyltransferase activity"/>
    <property type="evidence" value="ECO:0007669"/>
    <property type="project" value="TreeGrafter"/>
</dbReference>
<keyword evidence="3" id="KW-0808">Transferase</keyword>
<dbReference type="InterPro" id="IPR002123">
    <property type="entry name" value="Plipid/glycerol_acylTrfase"/>
</dbReference>
<dbReference type="EMBL" id="CP013213">
    <property type="protein sequence ID" value="AMC94384.1"/>
    <property type="molecule type" value="Genomic_DNA"/>
</dbReference>
<evidence type="ECO:0000256" key="1">
    <source>
        <dbReference type="ARBA" id="ARBA00005189"/>
    </source>
</evidence>
<dbReference type="STRING" id="1514105.AOC36_10490"/>
<dbReference type="Proteomes" id="UP000063781">
    <property type="component" value="Chromosome"/>
</dbReference>
<evidence type="ECO:0000256" key="5">
    <source>
        <dbReference type="ARBA" id="ARBA00023315"/>
    </source>
</evidence>
<gene>
    <name evidence="7" type="ORF">AOC36_10490</name>
</gene>
<dbReference type="PANTHER" id="PTHR10434:SF64">
    <property type="entry name" value="1-ACYL-SN-GLYCEROL-3-PHOSPHATE ACYLTRANSFERASE-RELATED"/>
    <property type="match status" value="1"/>
</dbReference>
<organism evidence="7 8">
    <name type="scientific">Erysipelothrix larvae</name>
    <dbReference type="NCBI Taxonomy" id="1514105"/>
    <lineage>
        <taxon>Bacteria</taxon>
        <taxon>Bacillati</taxon>
        <taxon>Bacillota</taxon>
        <taxon>Erysipelotrichia</taxon>
        <taxon>Erysipelotrichales</taxon>
        <taxon>Erysipelotrichaceae</taxon>
        <taxon>Erysipelothrix</taxon>
    </lineage>
</organism>
<keyword evidence="4" id="KW-0443">Lipid metabolism</keyword>
<feature type="domain" description="Phospholipid/glycerol acyltransferase" evidence="6">
    <location>
        <begin position="64"/>
        <end position="178"/>
    </location>
</feature>
<evidence type="ECO:0000256" key="3">
    <source>
        <dbReference type="ARBA" id="ARBA00022679"/>
    </source>
</evidence>
<sequence length="225" mass="26462">MKTFNMIVTFMVLPVYWIRSQWIRRFCSEQKGSKELQLYPKHYLGFRRIRVEAHGYQPDANIPCIYVSNHQSMNDIFVSIAAVNRPFRFIAKKELFTNLITGTFMKMSRSYPLDRDDPRQSLKVLKQAVDDVSKGVSALAFPEGTRSHAIDMLPFKDGIFSVLRKSSAPIVPMYIKESFNERQKVMHVYFCEPIYPETYKEIKGAALSEYVFKRMNDMKEWVYEH</sequence>